<organism evidence="2 3">
    <name type="scientific">Rhizobium sullae</name>
    <name type="common">Rhizobium hedysari</name>
    <dbReference type="NCBI Taxonomy" id="50338"/>
    <lineage>
        <taxon>Bacteria</taxon>
        <taxon>Pseudomonadati</taxon>
        <taxon>Pseudomonadota</taxon>
        <taxon>Alphaproteobacteria</taxon>
        <taxon>Hyphomicrobiales</taxon>
        <taxon>Rhizobiaceae</taxon>
        <taxon>Rhizobium/Agrobacterium group</taxon>
        <taxon>Rhizobium</taxon>
    </lineage>
</organism>
<evidence type="ECO:0000313" key="2">
    <source>
        <dbReference type="EMBL" id="TCU14754.1"/>
    </source>
</evidence>
<protein>
    <recommendedName>
        <fullName evidence="4">Secreted protein</fullName>
    </recommendedName>
</protein>
<dbReference type="EMBL" id="SMBH01000008">
    <property type="protein sequence ID" value="TCU14754.1"/>
    <property type="molecule type" value="Genomic_DNA"/>
</dbReference>
<evidence type="ECO:0008006" key="4">
    <source>
        <dbReference type="Google" id="ProtNLM"/>
    </source>
</evidence>
<dbReference type="PROSITE" id="PS51257">
    <property type="entry name" value="PROKAR_LIPOPROTEIN"/>
    <property type="match status" value="1"/>
</dbReference>
<keyword evidence="1" id="KW-0732">Signal</keyword>
<evidence type="ECO:0000256" key="1">
    <source>
        <dbReference type="SAM" id="SignalP"/>
    </source>
</evidence>
<name>A0A4R3Q2W7_RHISU</name>
<feature type="signal peptide" evidence="1">
    <location>
        <begin position="1"/>
        <end position="20"/>
    </location>
</feature>
<accession>A0A4R3Q2W7</accession>
<reference evidence="2 3" key="1">
    <citation type="submission" date="2019-03" db="EMBL/GenBank/DDBJ databases">
        <title>Genomic Encyclopedia of Type Strains, Phase IV (KMG-V): Genome sequencing to study the core and pangenomes of soil and plant-associated prokaryotes.</title>
        <authorList>
            <person name="Whitman W."/>
        </authorList>
    </citation>
    <scope>NUCLEOTIDE SEQUENCE [LARGE SCALE GENOMIC DNA]</scope>
    <source>
        <strain evidence="2 3">Hc14</strain>
    </source>
</reference>
<dbReference type="AlphaFoldDB" id="A0A4R3Q2W7"/>
<proteinExistence type="predicted"/>
<dbReference type="Proteomes" id="UP000294576">
    <property type="component" value="Unassembled WGS sequence"/>
</dbReference>
<gene>
    <name evidence="2" type="ORF">EV132_108124</name>
</gene>
<comment type="caution">
    <text evidence="2">The sequence shown here is derived from an EMBL/GenBank/DDBJ whole genome shotgun (WGS) entry which is preliminary data.</text>
</comment>
<sequence>MKRISILSIAAMSLSASLSGCTTTSPDGLVRYKARRSVVSGERTKIGAAWNLNPDCTAKTVPDVRVRQAPKHGKVENLRELAFPSATDEYEKCNGTKVPAVVGYYTSKQGFVGKDRIVVRTSYKDGNVDEQVLDIAVVK</sequence>
<evidence type="ECO:0000313" key="3">
    <source>
        <dbReference type="Proteomes" id="UP000294576"/>
    </source>
</evidence>
<feature type="chain" id="PRO_5020605065" description="Secreted protein" evidence="1">
    <location>
        <begin position="21"/>
        <end position="139"/>
    </location>
</feature>